<dbReference type="STRING" id="1155689.SAMN05444278_101523"/>
<dbReference type="CDD" id="cd00555">
    <property type="entry name" value="Maf"/>
    <property type="match status" value="1"/>
</dbReference>
<dbReference type="EMBL" id="FQTW01000001">
    <property type="protein sequence ID" value="SHE40234.1"/>
    <property type="molecule type" value="Genomic_DNA"/>
</dbReference>
<feature type="site" description="Important for substrate specificity" evidence="4">
    <location>
        <position position="21"/>
    </location>
</feature>
<dbReference type="Pfam" id="PF02545">
    <property type="entry name" value="Maf"/>
    <property type="match status" value="1"/>
</dbReference>
<evidence type="ECO:0000313" key="5">
    <source>
        <dbReference type="EMBL" id="SHE40234.1"/>
    </source>
</evidence>
<feature type="site" description="Important for substrate specificity" evidence="4">
    <location>
        <position position="161"/>
    </location>
</feature>
<evidence type="ECO:0000313" key="6">
    <source>
        <dbReference type="Proteomes" id="UP000184462"/>
    </source>
</evidence>
<feature type="site" description="Important for substrate specificity" evidence="4">
    <location>
        <position position="79"/>
    </location>
</feature>
<dbReference type="GO" id="GO:0009117">
    <property type="term" value="P:nucleotide metabolic process"/>
    <property type="evidence" value="ECO:0007669"/>
    <property type="project" value="UniProtKB-KW"/>
</dbReference>
<dbReference type="GO" id="GO:0036221">
    <property type="term" value="F:UTP diphosphatase activity"/>
    <property type="evidence" value="ECO:0007669"/>
    <property type="project" value="RHEA"/>
</dbReference>
<dbReference type="RefSeq" id="WP_073191620.1">
    <property type="nucleotide sequence ID" value="NZ_FQTW01000001.1"/>
</dbReference>
<dbReference type="EC" id="3.6.1.9" evidence="4"/>
<dbReference type="PIRSF" id="PIRSF006305">
    <property type="entry name" value="Maf"/>
    <property type="match status" value="1"/>
</dbReference>
<proteinExistence type="inferred from homology"/>
<comment type="catalytic activity">
    <reaction evidence="4">
        <text>dTTP + H2O = dTMP + diphosphate + H(+)</text>
        <dbReference type="Rhea" id="RHEA:28534"/>
        <dbReference type="ChEBI" id="CHEBI:15377"/>
        <dbReference type="ChEBI" id="CHEBI:15378"/>
        <dbReference type="ChEBI" id="CHEBI:33019"/>
        <dbReference type="ChEBI" id="CHEBI:37568"/>
        <dbReference type="ChEBI" id="CHEBI:63528"/>
        <dbReference type="EC" id="3.6.1.9"/>
    </reaction>
</comment>
<comment type="cofactor">
    <cofactor evidence="1 4">
        <name>a divalent metal cation</name>
        <dbReference type="ChEBI" id="CHEBI:60240"/>
    </cofactor>
</comment>
<dbReference type="InterPro" id="IPR029001">
    <property type="entry name" value="ITPase-like_fam"/>
</dbReference>
<evidence type="ECO:0000256" key="4">
    <source>
        <dbReference type="HAMAP-Rule" id="MF_00528"/>
    </source>
</evidence>
<comment type="caution">
    <text evidence="4">Lacks conserved residue(s) required for the propagation of feature annotation.</text>
</comment>
<comment type="subcellular location">
    <subcellularLocation>
        <location evidence="4">Cytoplasm</location>
    </subcellularLocation>
</comment>
<dbReference type="AlphaFoldDB" id="A0A1M4T789"/>
<evidence type="ECO:0000256" key="2">
    <source>
        <dbReference type="ARBA" id="ARBA00022801"/>
    </source>
</evidence>
<sequence>MLPLIEKVNEIDLILASGSPRRKEILQQLGFKFKVETRPIDEVYPEHLVKTEISDFLAEQKAKAFEDIPSNTIVITGDTIVWHNNQALGKPTDYREAVEMLESLSGQTHEVISSISIKTKQTITTVHETTQVSFKKIDEHEIAHYINTYLPYDKAGSYGIQEWIGQIGITKIEGSFYNVMGFPTRVFYEALKEVIKQDFNSK</sequence>
<dbReference type="Proteomes" id="UP000184462">
    <property type="component" value="Unassembled WGS sequence"/>
</dbReference>
<comment type="similarity">
    <text evidence="4">Belongs to the Maf family. YhdE subfamily.</text>
</comment>
<feature type="active site" description="Proton acceptor" evidence="4">
    <location>
        <position position="78"/>
    </location>
</feature>
<keyword evidence="4" id="KW-0963">Cytoplasm</keyword>
<protein>
    <recommendedName>
        <fullName evidence="4">dTTP/UTP pyrophosphatase</fullName>
        <shortName evidence="4">dTTPase/UTPase</shortName>
        <ecNumber evidence="4">3.6.1.9</ecNumber>
    </recommendedName>
    <alternativeName>
        <fullName evidence="4">Nucleoside triphosphate pyrophosphatase</fullName>
    </alternativeName>
    <alternativeName>
        <fullName evidence="4">Nucleotide pyrophosphatase</fullName>
        <shortName evidence="4">Nucleotide PPase</shortName>
    </alternativeName>
</protein>
<dbReference type="OrthoDB" id="9807767at2"/>
<name>A0A1M4T789_9FLAO</name>
<dbReference type="NCBIfam" id="TIGR00172">
    <property type="entry name" value="maf"/>
    <property type="match status" value="1"/>
</dbReference>
<dbReference type="GO" id="GO:0005737">
    <property type="term" value="C:cytoplasm"/>
    <property type="evidence" value="ECO:0007669"/>
    <property type="project" value="UniProtKB-SubCell"/>
</dbReference>
<dbReference type="PANTHER" id="PTHR43213">
    <property type="entry name" value="BIFUNCTIONAL DTTP/UTP PYROPHOSPHATASE/METHYLTRANSFERASE PROTEIN-RELATED"/>
    <property type="match status" value="1"/>
</dbReference>
<gene>
    <name evidence="5" type="ORF">SAMN05444278_101523</name>
</gene>
<accession>A0A1M4T789</accession>
<reference evidence="5 6" key="1">
    <citation type="submission" date="2016-11" db="EMBL/GenBank/DDBJ databases">
        <authorList>
            <person name="Jaros S."/>
            <person name="Januszkiewicz K."/>
            <person name="Wedrychowicz H."/>
        </authorList>
    </citation>
    <scope>NUCLEOTIDE SEQUENCE [LARGE SCALE GENOMIC DNA]</scope>
    <source>
        <strain evidence="5 6">DSM 25661</strain>
    </source>
</reference>
<dbReference type="GO" id="GO:0036218">
    <property type="term" value="F:dTTP diphosphatase activity"/>
    <property type="evidence" value="ECO:0007669"/>
    <property type="project" value="RHEA"/>
</dbReference>
<comment type="catalytic activity">
    <reaction evidence="4">
        <text>UTP + H2O = UMP + diphosphate + H(+)</text>
        <dbReference type="Rhea" id="RHEA:29395"/>
        <dbReference type="ChEBI" id="CHEBI:15377"/>
        <dbReference type="ChEBI" id="CHEBI:15378"/>
        <dbReference type="ChEBI" id="CHEBI:33019"/>
        <dbReference type="ChEBI" id="CHEBI:46398"/>
        <dbReference type="ChEBI" id="CHEBI:57865"/>
        <dbReference type="EC" id="3.6.1.9"/>
    </reaction>
</comment>
<dbReference type="PANTHER" id="PTHR43213:SF5">
    <property type="entry name" value="BIFUNCTIONAL DTTP_UTP PYROPHOSPHATASE_METHYLTRANSFERASE PROTEIN-RELATED"/>
    <property type="match status" value="1"/>
</dbReference>
<keyword evidence="3 4" id="KW-0546">Nucleotide metabolism</keyword>
<dbReference type="InterPro" id="IPR003697">
    <property type="entry name" value="Maf-like"/>
</dbReference>
<keyword evidence="6" id="KW-1185">Reference proteome</keyword>
<dbReference type="SUPFAM" id="SSF52972">
    <property type="entry name" value="ITPase-like"/>
    <property type="match status" value="1"/>
</dbReference>
<dbReference type="Gene3D" id="3.90.950.10">
    <property type="match status" value="1"/>
</dbReference>
<keyword evidence="2 4" id="KW-0378">Hydrolase</keyword>
<dbReference type="HAMAP" id="MF_00528">
    <property type="entry name" value="Maf"/>
    <property type="match status" value="1"/>
</dbReference>
<organism evidence="5 6">
    <name type="scientific">Psychroflexus salarius</name>
    <dbReference type="NCBI Taxonomy" id="1155689"/>
    <lineage>
        <taxon>Bacteria</taxon>
        <taxon>Pseudomonadati</taxon>
        <taxon>Bacteroidota</taxon>
        <taxon>Flavobacteriia</taxon>
        <taxon>Flavobacteriales</taxon>
        <taxon>Flavobacteriaceae</taxon>
        <taxon>Psychroflexus</taxon>
    </lineage>
</organism>
<evidence type="ECO:0000256" key="3">
    <source>
        <dbReference type="ARBA" id="ARBA00023080"/>
    </source>
</evidence>
<comment type="function">
    <text evidence="4">Nucleoside triphosphate pyrophosphatase that hydrolyzes dTTP and UTP. May have a dual role in cell division arrest and in preventing the incorporation of modified nucleotides into cellular nucleic acids.</text>
</comment>
<evidence type="ECO:0000256" key="1">
    <source>
        <dbReference type="ARBA" id="ARBA00001968"/>
    </source>
</evidence>